<dbReference type="GO" id="GO:0016787">
    <property type="term" value="F:hydrolase activity"/>
    <property type="evidence" value="ECO:0007669"/>
    <property type="project" value="UniProtKB-KW"/>
</dbReference>
<dbReference type="PRINTS" id="PR00726">
    <property type="entry name" value="LEXASERPTASE"/>
</dbReference>
<dbReference type="KEGG" id="pma:Pro_0760"/>
<evidence type="ECO:0000256" key="2">
    <source>
        <dbReference type="ARBA" id="ARBA00022763"/>
    </source>
</evidence>
<dbReference type="PANTHER" id="PTHR33516">
    <property type="entry name" value="LEXA REPRESSOR"/>
    <property type="match status" value="1"/>
</dbReference>
<keyword evidence="10" id="KW-1185">Reference proteome</keyword>
<evidence type="ECO:0000256" key="1">
    <source>
        <dbReference type="ARBA" id="ARBA00007484"/>
    </source>
</evidence>
<dbReference type="PATRIC" id="fig|167539.5.peg.804"/>
<sequence length="143" mass="15872">MRLHGAHPNPSNLLLPLPSESVTAGFPSPADNYVEDNIDLNEELIHRPASTFFLRVKGDSMSNAGILDGDLLIVDRSLDAKPGNIVVAILDGAFTLKKLTYRKNIPYLEAANHNYPIIDLRRYGAVQIWGVAIYSIHTLPRRK</sequence>
<evidence type="ECO:0000256" key="7">
    <source>
        <dbReference type="RuleBase" id="RU003991"/>
    </source>
</evidence>
<dbReference type="GO" id="GO:0009432">
    <property type="term" value="P:SOS response"/>
    <property type="evidence" value="ECO:0007669"/>
    <property type="project" value="UniProtKB-KW"/>
</dbReference>
<proteinExistence type="inferred from homology"/>
<evidence type="ECO:0000256" key="4">
    <source>
        <dbReference type="ARBA" id="ARBA00022813"/>
    </source>
</evidence>
<reference evidence="9 10" key="1">
    <citation type="journal article" date="2003" name="Proc. Natl. Acad. Sci. U.S.A.">
        <title>Genome sequence of the cyanobacterium Prochlorococcus marinus SS120, a nearly minimal oxyphototrophic genome.</title>
        <authorList>
            <person name="Dufresne A."/>
            <person name="Salanoubat M."/>
            <person name="Partensky F."/>
            <person name="Artiguenave F."/>
            <person name="Axmann I.M."/>
            <person name="Barbe V."/>
            <person name="Duprat S."/>
            <person name="Galperin M.Y."/>
            <person name="Koonin E.V."/>
            <person name="Le Gall F."/>
            <person name="Makarova K.S."/>
            <person name="Ostrowski M."/>
            <person name="Oztas S."/>
            <person name="Robert C."/>
            <person name="Rogozin I.B."/>
            <person name="Scanlan D.J."/>
            <person name="Tandeau de Marsac N."/>
            <person name="Weissenbach J."/>
            <person name="Wincker P."/>
            <person name="Wolf Y.I."/>
            <person name="Hess W.R."/>
        </authorList>
    </citation>
    <scope>NUCLEOTIDE SEQUENCE [LARGE SCALE GENOMIC DNA]</scope>
    <source>
        <strain evidence="10">SARG / CCMP1375 / SS120</strain>
    </source>
</reference>
<dbReference type="Gene3D" id="2.10.109.10">
    <property type="entry name" value="Umud Fragment, subunit A"/>
    <property type="match status" value="1"/>
</dbReference>
<dbReference type="CDD" id="cd06529">
    <property type="entry name" value="S24_LexA-like"/>
    <property type="match status" value="1"/>
</dbReference>
<dbReference type="PANTHER" id="PTHR33516:SF2">
    <property type="entry name" value="LEXA REPRESSOR-RELATED"/>
    <property type="match status" value="1"/>
</dbReference>
<gene>
    <name evidence="9" type="primary">umuD</name>
    <name evidence="9" type="ordered locus">Pro_0760</name>
</gene>
<dbReference type="Pfam" id="PF00717">
    <property type="entry name" value="Peptidase_S24"/>
    <property type="match status" value="1"/>
</dbReference>
<keyword evidence="2" id="KW-0227">DNA damage</keyword>
<evidence type="ECO:0000256" key="5">
    <source>
        <dbReference type="ARBA" id="ARBA00023204"/>
    </source>
</evidence>
<comment type="similarity">
    <text evidence="1 7">Belongs to the peptidase S24 family.</text>
</comment>
<protein>
    <submittedName>
        <fullName evidence="9">UmuD ortholog, peptidase family S24</fullName>
    </submittedName>
</protein>
<evidence type="ECO:0000313" key="10">
    <source>
        <dbReference type="Proteomes" id="UP000001420"/>
    </source>
</evidence>
<dbReference type="OrthoDB" id="9802364at2"/>
<dbReference type="InterPro" id="IPR039418">
    <property type="entry name" value="LexA-like"/>
</dbReference>
<dbReference type="RefSeq" id="WP_011124912.1">
    <property type="nucleotide sequence ID" value="NC_005042.1"/>
</dbReference>
<keyword evidence="4 7" id="KW-0068">Autocatalytic cleavage</keyword>
<organism evidence="9 10">
    <name type="scientific">Prochlorococcus marinus (strain SARG / CCMP1375 / SS120)</name>
    <dbReference type="NCBI Taxonomy" id="167539"/>
    <lineage>
        <taxon>Bacteria</taxon>
        <taxon>Bacillati</taxon>
        <taxon>Cyanobacteriota</taxon>
        <taxon>Cyanophyceae</taxon>
        <taxon>Synechococcales</taxon>
        <taxon>Prochlorococcaceae</taxon>
        <taxon>Prochlorococcus</taxon>
    </lineage>
</organism>
<dbReference type="NCBIfam" id="NF007621">
    <property type="entry name" value="PRK10276.1"/>
    <property type="match status" value="1"/>
</dbReference>
<dbReference type="eggNOG" id="COG1974">
    <property type="taxonomic scope" value="Bacteria"/>
</dbReference>
<dbReference type="EnsemblBacteria" id="AAP99804">
    <property type="protein sequence ID" value="AAP99804"/>
    <property type="gene ID" value="Pro_0760"/>
</dbReference>
<dbReference type="InterPro" id="IPR006197">
    <property type="entry name" value="Peptidase_S24_LexA"/>
</dbReference>
<keyword evidence="3 7" id="KW-0378">Hydrolase</keyword>
<dbReference type="STRING" id="167539.Pro_0760"/>
<dbReference type="InterPro" id="IPR015927">
    <property type="entry name" value="Peptidase_S24_S26A/B/C"/>
</dbReference>
<evidence type="ECO:0000256" key="6">
    <source>
        <dbReference type="ARBA" id="ARBA00023236"/>
    </source>
</evidence>
<name>Q7VCI0_PROMA</name>
<evidence type="ECO:0000259" key="8">
    <source>
        <dbReference type="Pfam" id="PF00717"/>
    </source>
</evidence>
<dbReference type="InterPro" id="IPR036286">
    <property type="entry name" value="LexA/Signal_pep-like_sf"/>
</dbReference>
<dbReference type="HOGENOM" id="CLU_066192_0_0_3"/>
<dbReference type="EMBL" id="AE017126">
    <property type="protein sequence ID" value="AAP99804.1"/>
    <property type="molecule type" value="Genomic_DNA"/>
</dbReference>
<evidence type="ECO:0000256" key="3">
    <source>
        <dbReference type="ARBA" id="ARBA00022801"/>
    </source>
</evidence>
<feature type="domain" description="Peptidase S24/S26A/S26B/S26C" evidence="8">
    <location>
        <begin position="20"/>
        <end position="133"/>
    </location>
</feature>
<dbReference type="GO" id="GO:0006355">
    <property type="term" value="P:regulation of DNA-templated transcription"/>
    <property type="evidence" value="ECO:0007669"/>
    <property type="project" value="InterPro"/>
</dbReference>
<dbReference type="GO" id="GO:0003677">
    <property type="term" value="F:DNA binding"/>
    <property type="evidence" value="ECO:0007669"/>
    <property type="project" value="InterPro"/>
</dbReference>
<keyword evidence="5" id="KW-0234">DNA repair</keyword>
<dbReference type="InterPro" id="IPR050077">
    <property type="entry name" value="LexA_repressor"/>
</dbReference>
<evidence type="ECO:0000313" key="9">
    <source>
        <dbReference type="EMBL" id="AAP99804.1"/>
    </source>
</evidence>
<dbReference type="GO" id="GO:0006281">
    <property type="term" value="P:DNA repair"/>
    <property type="evidence" value="ECO:0007669"/>
    <property type="project" value="UniProtKB-KW"/>
</dbReference>
<accession>Q7VCI0</accession>
<dbReference type="AlphaFoldDB" id="Q7VCI0"/>
<keyword evidence="6" id="KW-0742">SOS response</keyword>
<dbReference type="Proteomes" id="UP000001420">
    <property type="component" value="Chromosome"/>
</dbReference>
<dbReference type="SUPFAM" id="SSF51306">
    <property type="entry name" value="LexA/Signal peptidase"/>
    <property type="match status" value="1"/>
</dbReference>
<dbReference type="MEROPS" id="S24.003"/>